<organism evidence="1 2">
    <name type="scientific">Pseudomonas frederiksbergensis</name>
    <dbReference type="NCBI Taxonomy" id="104087"/>
    <lineage>
        <taxon>Bacteria</taxon>
        <taxon>Pseudomonadati</taxon>
        <taxon>Pseudomonadota</taxon>
        <taxon>Gammaproteobacteria</taxon>
        <taxon>Pseudomonadales</taxon>
        <taxon>Pseudomonadaceae</taxon>
        <taxon>Pseudomonas</taxon>
    </lineage>
</organism>
<dbReference type="EMBL" id="PUIN01000005">
    <property type="protein sequence ID" value="PQP04397.1"/>
    <property type="molecule type" value="Genomic_DNA"/>
</dbReference>
<proteinExistence type="predicted"/>
<dbReference type="AlphaFoldDB" id="A0A2S8HPB0"/>
<sequence>MGINVTNNSSHTIEVAINHWGKDGDTSFFSIASGNQESWDRSDSRGFVLSLQKNGAQNPYYVQASSNIKVDNNGVTDQGETIYPLS</sequence>
<comment type="caution">
    <text evidence="1">The sequence shown here is derived from an EMBL/GenBank/DDBJ whole genome shotgun (WGS) entry which is preliminary data.</text>
</comment>
<evidence type="ECO:0000313" key="2">
    <source>
        <dbReference type="Proteomes" id="UP000239687"/>
    </source>
</evidence>
<accession>A0A2S8HPB0</accession>
<gene>
    <name evidence="1" type="ORF">C5612_10410</name>
</gene>
<dbReference type="RefSeq" id="WP_105341270.1">
    <property type="nucleotide sequence ID" value="NZ_PUIN01000005.1"/>
</dbReference>
<evidence type="ECO:0000313" key="1">
    <source>
        <dbReference type="EMBL" id="PQP04397.1"/>
    </source>
</evidence>
<dbReference type="Proteomes" id="UP000239687">
    <property type="component" value="Unassembled WGS sequence"/>
</dbReference>
<reference evidence="1 2" key="1">
    <citation type="submission" date="2018-02" db="EMBL/GenBank/DDBJ databases">
        <title>Draft genome sequencing of Pseudomonas frederiksbergensis 11-D3.</title>
        <authorList>
            <person name="Zheng B.-X."/>
        </authorList>
    </citation>
    <scope>NUCLEOTIDE SEQUENCE [LARGE SCALE GENOMIC DNA]</scope>
    <source>
        <strain evidence="1 2">11-D3</strain>
    </source>
</reference>
<name>A0A2S8HPB0_9PSED</name>
<protein>
    <submittedName>
        <fullName evidence="1">Uncharacterized protein</fullName>
    </submittedName>
</protein>